<feature type="compositionally biased region" description="Low complexity" evidence="1">
    <location>
        <begin position="244"/>
        <end position="254"/>
    </location>
</feature>
<dbReference type="PANTHER" id="PTHR21052:SF0">
    <property type="entry name" value="ALPHA-KETOGLUTARATE-DEPENDENT DIOXYGENASE ALKB HOMOLOG 7, MITOCHONDRIAL"/>
    <property type="match status" value="1"/>
</dbReference>
<name>D8TRF6_VOLCA</name>
<gene>
    <name evidence="3" type="ORF">VOLCADRAFT_89333</name>
</gene>
<feature type="compositionally biased region" description="Gly residues" evidence="1">
    <location>
        <begin position="270"/>
        <end position="286"/>
    </location>
</feature>
<feature type="region of interest" description="Disordered" evidence="1">
    <location>
        <begin position="434"/>
        <end position="457"/>
    </location>
</feature>
<dbReference type="GeneID" id="9623756"/>
<dbReference type="InParanoid" id="D8TRF6"/>
<feature type="domain" description="Alpha-ketoglutarate-dependent dioxygenase AlkB-like" evidence="2">
    <location>
        <begin position="37"/>
        <end position="338"/>
    </location>
</feature>
<dbReference type="RefSeq" id="XP_002948949.1">
    <property type="nucleotide sequence ID" value="XM_002948903.1"/>
</dbReference>
<protein>
    <recommendedName>
        <fullName evidence="2">Alpha-ketoglutarate-dependent dioxygenase AlkB-like domain-containing protein</fullName>
    </recommendedName>
</protein>
<dbReference type="GO" id="GO:0006631">
    <property type="term" value="P:fatty acid metabolic process"/>
    <property type="evidence" value="ECO:0007669"/>
    <property type="project" value="TreeGrafter"/>
</dbReference>
<dbReference type="GO" id="GO:0005759">
    <property type="term" value="C:mitochondrial matrix"/>
    <property type="evidence" value="ECO:0007669"/>
    <property type="project" value="TreeGrafter"/>
</dbReference>
<accession>D8TRF6</accession>
<feature type="region of interest" description="Disordered" evidence="1">
    <location>
        <begin position="225"/>
        <end position="291"/>
    </location>
</feature>
<dbReference type="KEGG" id="vcn:VOLCADRAFT_89333"/>
<dbReference type="InterPro" id="IPR032870">
    <property type="entry name" value="ALKBH7-like"/>
</dbReference>
<dbReference type="eggNOG" id="KOG4176">
    <property type="taxonomic scope" value="Eukaryota"/>
</dbReference>
<proteinExistence type="predicted"/>
<evidence type="ECO:0000313" key="3">
    <source>
        <dbReference type="EMBL" id="EFJ49884.1"/>
    </source>
</evidence>
<dbReference type="EMBL" id="GL378333">
    <property type="protein sequence ID" value="EFJ49884.1"/>
    <property type="molecule type" value="Genomic_DNA"/>
</dbReference>
<evidence type="ECO:0000256" key="1">
    <source>
        <dbReference type="SAM" id="MobiDB-lite"/>
    </source>
</evidence>
<feature type="compositionally biased region" description="Basic and acidic residues" evidence="1">
    <location>
        <begin position="438"/>
        <end position="452"/>
    </location>
</feature>
<sequence length="499" mass="52452">MTNLLFHQLGQPVMAGDQSVKSVLTSQPAAIVRPLPGLTILRSALSEAQQLQVASDIVLSGCLAEVEAEEGEEVEPEKTEVKEEAEEVAGTGSHGSGRTKGLPNQAMFFGDLPPWTLRLIKLLPLSELLPPELASRSPSFDQTIVNLYRPGEGITSHVDLARFQDGIVSVSVGGPAVMHFTRCSNDPWVTANRGENCAGSSGGAGGGGSCSDCCGRSAEGGDLRERVDAADGGGGEGDGDGGSKAEAAAVVEAQPPQPEKQRKRQECNESGGGGGIDGDGNGGGAGSTTNRCASQRQDAGVWWCGPDHLCVLLQGGDLVGMAGEARFGWEHGIRAVVSELWGEVGCSRCAAAAAATAAAATAGAPAVPVAPAAACRGTQQVEDACQGYRPAGYWTGGLSSGTGTVCQSVTAAEGRQLKVLWGCPGWVFPLEQSEEEEKGFRKEEEEEDFRKEEEEEEERLAILRWRRPDEWRKKKQLSEAAVQMWGSRFPTLHRGGRSV</sequence>
<dbReference type="Proteomes" id="UP000001058">
    <property type="component" value="Unassembled WGS sequence"/>
</dbReference>
<feature type="region of interest" description="Disordered" evidence="1">
    <location>
        <begin position="68"/>
        <end position="101"/>
    </location>
</feature>
<reference evidence="3 4" key="1">
    <citation type="journal article" date="2010" name="Science">
        <title>Genomic analysis of organismal complexity in the multicellular green alga Volvox carteri.</title>
        <authorList>
            <person name="Prochnik S.E."/>
            <person name="Umen J."/>
            <person name="Nedelcu A.M."/>
            <person name="Hallmann A."/>
            <person name="Miller S.M."/>
            <person name="Nishii I."/>
            <person name="Ferris P."/>
            <person name="Kuo A."/>
            <person name="Mitros T."/>
            <person name="Fritz-Laylin L.K."/>
            <person name="Hellsten U."/>
            <person name="Chapman J."/>
            <person name="Simakov O."/>
            <person name="Rensing S.A."/>
            <person name="Terry A."/>
            <person name="Pangilinan J."/>
            <person name="Kapitonov V."/>
            <person name="Jurka J."/>
            <person name="Salamov A."/>
            <person name="Shapiro H."/>
            <person name="Schmutz J."/>
            <person name="Grimwood J."/>
            <person name="Lindquist E."/>
            <person name="Lucas S."/>
            <person name="Grigoriev I.V."/>
            <person name="Schmitt R."/>
            <person name="Kirk D."/>
            <person name="Rokhsar D.S."/>
        </authorList>
    </citation>
    <scope>NUCLEOTIDE SEQUENCE [LARGE SCALE GENOMIC DNA]</scope>
    <source>
        <strain evidence="4">f. Nagariensis / Eve</strain>
    </source>
</reference>
<feature type="compositionally biased region" description="Gly residues" evidence="1">
    <location>
        <begin position="231"/>
        <end position="242"/>
    </location>
</feature>
<evidence type="ECO:0000313" key="4">
    <source>
        <dbReference type="Proteomes" id="UP000001058"/>
    </source>
</evidence>
<dbReference type="SUPFAM" id="SSF51197">
    <property type="entry name" value="Clavaminate synthase-like"/>
    <property type="match status" value="1"/>
</dbReference>
<organism evidence="4">
    <name type="scientific">Volvox carteri f. nagariensis</name>
    <dbReference type="NCBI Taxonomy" id="3068"/>
    <lineage>
        <taxon>Eukaryota</taxon>
        <taxon>Viridiplantae</taxon>
        <taxon>Chlorophyta</taxon>
        <taxon>core chlorophytes</taxon>
        <taxon>Chlorophyceae</taxon>
        <taxon>CS clade</taxon>
        <taxon>Chlamydomonadales</taxon>
        <taxon>Volvocaceae</taxon>
        <taxon>Volvox</taxon>
    </lineage>
</organism>
<dbReference type="Pfam" id="PF13532">
    <property type="entry name" value="2OG-FeII_Oxy_2"/>
    <property type="match status" value="1"/>
</dbReference>
<dbReference type="PANTHER" id="PTHR21052">
    <property type="entry name" value="SPERMATOGENESIS ASSOCIATED 11-RELATED"/>
    <property type="match status" value="1"/>
</dbReference>
<dbReference type="AlphaFoldDB" id="D8TRF6"/>
<keyword evidence="4" id="KW-1185">Reference proteome</keyword>
<dbReference type="InterPro" id="IPR027450">
    <property type="entry name" value="AlkB-like"/>
</dbReference>
<evidence type="ECO:0000259" key="2">
    <source>
        <dbReference type="Pfam" id="PF13532"/>
    </source>
</evidence>
<dbReference type="Gene3D" id="2.60.120.1520">
    <property type="match status" value="1"/>
</dbReference>
<dbReference type="GO" id="GO:0006974">
    <property type="term" value="P:DNA damage response"/>
    <property type="evidence" value="ECO:0007669"/>
    <property type="project" value="InterPro"/>
</dbReference>
<dbReference type="OrthoDB" id="412814at2759"/>